<dbReference type="EMBL" id="JACOGD010000005">
    <property type="protein sequence ID" value="MBC3932261.1"/>
    <property type="molecule type" value="Genomic_DNA"/>
</dbReference>
<evidence type="ECO:0000313" key="2">
    <source>
        <dbReference type="EMBL" id="MBC3932261.1"/>
    </source>
</evidence>
<protein>
    <submittedName>
        <fullName evidence="2">Uncharacterized protein</fullName>
    </submittedName>
</protein>
<dbReference type="RefSeq" id="WP_186903927.1">
    <property type="nucleotide sequence ID" value="NZ_JACOGD010000005.1"/>
</dbReference>
<keyword evidence="1" id="KW-1133">Transmembrane helix</keyword>
<organism evidence="2 3">
    <name type="scientific">Undibacterium curvum</name>
    <dbReference type="NCBI Taxonomy" id="2762294"/>
    <lineage>
        <taxon>Bacteria</taxon>
        <taxon>Pseudomonadati</taxon>
        <taxon>Pseudomonadota</taxon>
        <taxon>Betaproteobacteria</taxon>
        <taxon>Burkholderiales</taxon>
        <taxon>Oxalobacteraceae</taxon>
        <taxon>Undibacterium</taxon>
    </lineage>
</organism>
<keyword evidence="1" id="KW-0472">Membrane</keyword>
<name>A0ABR7A5T3_9BURK</name>
<feature type="transmembrane region" description="Helical" evidence="1">
    <location>
        <begin position="60"/>
        <end position="79"/>
    </location>
</feature>
<sequence>MDANASPAAVKPQKKPAIHPDWWSKTLAGAVLGLTLAFAVCGLFAWWGPGGISAPNKVQFVMWMITPLWLVIFSLVYLFRTGMLAVLWLLAANLLAYLLLWISRGMPVLLSLS</sequence>
<gene>
    <name evidence="2" type="ORF">H8K43_11285</name>
</gene>
<proteinExistence type="predicted"/>
<feature type="transmembrane region" description="Helical" evidence="1">
    <location>
        <begin position="85"/>
        <end position="103"/>
    </location>
</feature>
<keyword evidence="3" id="KW-1185">Reference proteome</keyword>
<feature type="transmembrane region" description="Helical" evidence="1">
    <location>
        <begin position="27"/>
        <end position="48"/>
    </location>
</feature>
<comment type="caution">
    <text evidence="2">The sequence shown here is derived from an EMBL/GenBank/DDBJ whole genome shotgun (WGS) entry which is preliminary data.</text>
</comment>
<evidence type="ECO:0000256" key="1">
    <source>
        <dbReference type="SAM" id="Phobius"/>
    </source>
</evidence>
<accession>A0ABR7A5T3</accession>
<evidence type="ECO:0000313" key="3">
    <source>
        <dbReference type="Proteomes" id="UP000654304"/>
    </source>
</evidence>
<reference evidence="2 3" key="1">
    <citation type="submission" date="2020-08" db="EMBL/GenBank/DDBJ databases">
        <title>Novel species isolated from subtropical streams in China.</title>
        <authorList>
            <person name="Lu H."/>
        </authorList>
    </citation>
    <scope>NUCLEOTIDE SEQUENCE [LARGE SCALE GENOMIC DNA]</scope>
    <source>
        <strain evidence="2 3">CY22W</strain>
    </source>
</reference>
<keyword evidence="1" id="KW-0812">Transmembrane</keyword>
<dbReference type="Proteomes" id="UP000654304">
    <property type="component" value="Unassembled WGS sequence"/>
</dbReference>